<dbReference type="EMBL" id="VTXO01000001">
    <property type="protein sequence ID" value="NOI79340.1"/>
    <property type="molecule type" value="Genomic_DNA"/>
</dbReference>
<dbReference type="RefSeq" id="WP_171320110.1">
    <property type="nucleotide sequence ID" value="NZ_VTXO01000001.1"/>
</dbReference>
<comment type="caution">
    <text evidence="2">The sequence shown here is derived from an EMBL/GenBank/DDBJ whole genome shotgun (WGS) entry which is preliminary data.</text>
</comment>
<gene>
    <name evidence="2" type="ORF">F0237_01610</name>
</gene>
<evidence type="ECO:0000313" key="2">
    <source>
        <dbReference type="EMBL" id="NOI79340.1"/>
    </source>
</evidence>
<protein>
    <submittedName>
        <fullName evidence="2">DUF1566 domain-containing protein</fullName>
    </submittedName>
</protein>
<feature type="region of interest" description="Disordered" evidence="1">
    <location>
        <begin position="694"/>
        <end position="717"/>
    </location>
</feature>
<dbReference type="PROSITE" id="PS51257">
    <property type="entry name" value="PROKAR_LIPOPROTEIN"/>
    <property type="match status" value="1"/>
</dbReference>
<sequence length="1618" mass="175654">MGVLVKKLGAGAISVALIGCGGGSEPDSKLSPSVEPSASNRLTGVVMDGYLVNANVCLDKNKNSICDSGDGNIVQTDSQGKYELPVEGSTQGYRVLVEAIANKTIDLDNPNQTITKDFTLESPVTHSDVVSPMTSMIASMADLTGESFDEAARTLAADLNVSEDVLKSDYVSGSSSESQQIHMLARGITRVIQSAQNASKDGGVTEEFARKGSMNRLANLDVAAMKQRTDNLSHGAQNTEQALEQLASDYRDDLKIDHDDIKGDVVTTVPRAPKKGVVDDSADTFDWSFVKPFASLSDYEYSLDNGINWIKVAQKPISVGTTAIDKGAVQVRVAAKPAKFIAAGKPLKSAKAFTETRVPPAPSNLVVNDADNTFDWQHSAGFSQVSDYEYTLDGGRTWLLVNTKPQKLADVAIAAGDLKLRVREDFSSARPTGLITKSTQPMTVTPASPSAPSLVRANDDSDQFEIQLVTGFDVLKNYEINLGSGWQELTSNPYVVGNVKLDANTIRVRVKANPIDGRPAGAELLITQAFTKVLDKPAAPTLPLVDDANNQFGWTVVAGYKQPNLYELSIDGGQSFQAVTTNPLSIPDNNYNVGKVCVRVKANASNTAGSLLCNDKPFTVTPNAPMAPTGGIVNDAANTFDWSWVAGFETAADYEVSIESGDWTPVASKPITLQDRIYAINSIQVRVKANPVNGRPPGAALSNQSALTKQPDKPSAPTSLVVDDNANTLDWTNVAGFSGLANYEWSADSGSNWTPVLAKPIVVGDIAKSKGAIQIRVRANSQNGMPAGVVASNPLPFTETPLLPAPSNGEIKVANNSVAPNMISWDYVNSGENYNRPEHYEFTVDQGATWNAVTSNPQFIGPRAYDKSNVGLRIKKNAITGKDNASGSILWATSLTGQFGPIQYVPMASWNQAVGYSLYHGWNSYHTNCIAEYDIQGQGDPIFWVKMSPSKGEDVFTKVSEFTACGIKHWKLPLSAEAVPLTRRKRDTLPSFARSYLISDYQITWVDESGTAIAYKNGVKDTSEYTSKYPFVKWQLASGSVLLGDVTSKMSTMNSFLSQQSNELKQAESFLTLWLASNQNKQKSYSTLHSEANLKLQSLQSLAASWATQKSQQKERLDELEFNAKMAQARTDAQSVDYISKVSEFQNKFDQLSKNNLALLGYVEATSVAGKLASIQIHADSMSSAQSALVAANSGSDIHQATLAFYSALFDVENDNMLASALKLSLNNALSQIDSQFSTLISNINGLLSQLDSTLALNNLDTLHTTAKDGLNRAHSNGYVVSQADALIDGQFAKLDLLGRYLPKAATYQQGWRCVLDTKLVGAKRVWTLLRYGTPGSKDEVVYNASGADLPSVLGSGGVLEQTNSTNLCGFNDWKLPHPNQIKSLETASVVDLKGASKTIDVRVFPNHKGLLPEYDKTYSRGGTRFYYWTSSSSSSSKQNTYVFANTSERPELRSFPVAGDGYDAFVTIARLMREDIIAWEFIAADGSVASDRLSAKCAKNPRTGEIWQIFQNATPSERYKTYDQIVTELANFNSQRTCGKSNWVLPSTDNMLGLVPNNSTVFPYYNPTSSSYYDNDMYVTDGSTSYSNVERFDMESSESQKGYKGSYDKYLFRFISK</sequence>
<name>A0AAE5GN57_9VIBR</name>
<dbReference type="Proteomes" id="UP000572722">
    <property type="component" value="Unassembled WGS sequence"/>
</dbReference>
<evidence type="ECO:0000313" key="3">
    <source>
        <dbReference type="Proteomes" id="UP000572722"/>
    </source>
</evidence>
<reference evidence="2 3" key="1">
    <citation type="submission" date="2019-08" db="EMBL/GenBank/DDBJ databases">
        <title>Draft genome sequencing and comparative genomics of hatchery-associated Vibrios.</title>
        <authorList>
            <person name="Kehlet-Delgado H."/>
            <person name="Mueller R.S."/>
        </authorList>
    </citation>
    <scope>NUCLEOTIDE SEQUENCE [LARGE SCALE GENOMIC DNA]</scope>
    <source>
        <strain evidence="2 3">01-65-5-1</strain>
    </source>
</reference>
<proteinExistence type="predicted"/>
<accession>A0AAE5GN57</accession>
<organism evidence="2 3">
    <name type="scientific">Vibrio tubiashii</name>
    <dbReference type="NCBI Taxonomy" id="29498"/>
    <lineage>
        <taxon>Bacteria</taxon>
        <taxon>Pseudomonadati</taxon>
        <taxon>Pseudomonadota</taxon>
        <taxon>Gammaproteobacteria</taxon>
        <taxon>Vibrionales</taxon>
        <taxon>Vibrionaceae</taxon>
        <taxon>Vibrio</taxon>
        <taxon>Vibrio oreintalis group</taxon>
    </lineage>
</organism>
<evidence type="ECO:0000256" key="1">
    <source>
        <dbReference type="SAM" id="MobiDB-lite"/>
    </source>
</evidence>